<dbReference type="GO" id="GO:0032259">
    <property type="term" value="P:methylation"/>
    <property type="evidence" value="ECO:0007669"/>
    <property type="project" value="UniProtKB-KW"/>
</dbReference>
<keyword evidence="3" id="KW-0808">Transferase</keyword>
<dbReference type="RefSeq" id="WP_209370639.1">
    <property type="nucleotide sequence ID" value="NZ_JAGIZA010000002.1"/>
</dbReference>
<protein>
    <submittedName>
        <fullName evidence="3">Class I SAM-dependent methyltransferase</fullName>
    </submittedName>
</protein>
<feature type="domain" description="Methyltransferase regulatory" evidence="1">
    <location>
        <begin position="227"/>
        <end position="309"/>
    </location>
</feature>
<dbReference type="InterPro" id="IPR018773">
    <property type="entry name" value="MeTrfase_reg_dom_prd"/>
</dbReference>
<dbReference type="EMBL" id="JAGIZA010000002">
    <property type="protein sequence ID" value="MBP0491782.1"/>
    <property type="molecule type" value="Genomic_DNA"/>
</dbReference>
<dbReference type="Gene3D" id="3.40.50.150">
    <property type="entry name" value="Vaccinia Virus protein VP39"/>
    <property type="match status" value="1"/>
</dbReference>
<keyword evidence="4" id="KW-1185">Reference proteome</keyword>
<sequence>MTAGSDWGGGYVTDLEYIEGYYTQQSPSQLVLACTLRGIAADLPGPGEPVRYLELGCGQGIGALVLAAANPAWTVTAVDYNPAHIASARATAAAAGIGNVTFLEADLTTLAGSEAARAIPEADFTSMHGVWTWVSPEVRAGIVRLLAEKVRPGGVVHVSYNALPAWQSAIGMQRLVLEGGRRAARRSEAAVVAGLDLVRELNATGAHYLQTSPLVQQLLTATKDLAPEYLTHEYMNAHWAPAFHADVAAAMSGAKLDWVATAAPLESFPTLMLTEEQRALYERFDDTAMRELVMDTCLHRQFRHDVYVRGAHRLRSGERDERLAAMTLVPVVSPAELDTNLAVPAGTAEIGGGLKTLMAAALEGPTTVGALMARHPGVSNAAELVAVLVGTGQAQVTAGVAAQAPSADRLNRLLGGRVRSLLGPRGAGGLACSLTGAGLLAPKLLQFITARLLAGDREDAAGTWAEALSQGLDETGRQEVPALIARVLEQRVPLLRTLGVVPA</sequence>
<dbReference type="GO" id="GO:0008168">
    <property type="term" value="F:methyltransferase activity"/>
    <property type="evidence" value="ECO:0007669"/>
    <property type="project" value="UniProtKB-KW"/>
</dbReference>
<evidence type="ECO:0000259" key="1">
    <source>
        <dbReference type="Pfam" id="PF10119"/>
    </source>
</evidence>
<name>A0A940MZY1_9PROT</name>
<gene>
    <name evidence="3" type="ORF">J5Y10_03210</name>
</gene>
<evidence type="ECO:0000313" key="4">
    <source>
        <dbReference type="Proteomes" id="UP000677537"/>
    </source>
</evidence>
<evidence type="ECO:0000313" key="3">
    <source>
        <dbReference type="EMBL" id="MBP0491782.1"/>
    </source>
</evidence>
<dbReference type="Pfam" id="PF10119">
    <property type="entry name" value="MethyTransf_Reg"/>
    <property type="match status" value="1"/>
</dbReference>
<dbReference type="SUPFAM" id="SSF53335">
    <property type="entry name" value="S-adenosyl-L-methionine-dependent methyltransferases"/>
    <property type="match status" value="1"/>
</dbReference>
<accession>A0A940MZY1</accession>
<proteinExistence type="predicted"/>
<dbReference type="Proteomes" id="UP000677537">
    <property type="component" value="Unassembled WGS sequence"/>
</dbReference>
<feature type="domain" description="Methyltransferase" evidence="2">
    <location>
        <begin position="53"/>
        <end position="154"/>
    </location>
</feature>
<keyword evidence="3" id="KW-0489">Methyltransferase</keyword>
<dbReference type="Pfam" id="PF13649">
    <property type="entry name" value="Methyltransf_25"/>
    <property type="match status" value="1"/>
</dbReference>
<comment type="caution">
    <text evidence="3">The sequence shown here is derived from an EMBL/GenBank/DDBJ whole genome shotgun (WGS) entry which is preliminary data.</text>
</comment>
<dbReference type="CDD" id="cd02440">
    <property type="entry name" value="AdoMet_MTases"/>
    <property type="match status" value="1"/>
</dbReference>
<organism evidence="3 4">
    <name type="scientific">Roseomonas indoligenes</name>
    <dbReference type="NCBI Taxonomy" id="2820811"/>
    <lineage>
        <taxon>Bacteria</taxon>
        <taxon>Pseudomonadati</taxon>
        <taxon>Pseudomonadota</taxon>
        <taxon>Alphaproteobacteria</taxon>
        <taxon>Acetobacterales</taxon>
        <taxon>Roseomonadaceae</taxon>
        <taxon>Roseomonas</taxon>
    </lineage>
</organism>
<dbReference type="InterPro" id="IPR041698">
    <property type="entry name" value="Methyltransf_25"/>
</dbReference>
<dbReference type="AlphaFoldDB" id="A0A940MZY1"/>
<dbReference type="InterPro" id="IPR029063">
    <property type="entry name" value="SAM-dependent_MTases_sf"/>
</dbReference>
<evidence type="ECO:0000259" key="2">
    <source>
        <dbReference type="Pfam" id="PF13649"/>
    </source>
</evidence>
<reference evidence="3" key="1">
    <citation type="submission" date="2021-03" db="EMBL/GenBank/DDBJ databases">
        <authorList>
            <person name="So Y."/>
        </authorList>
    </citation>
    <scope>NUCLEOTIDE SEQUENCE</scope>
    <source>
        <strain evidence="3">SG15</strain>
    </source>
</reference>